<protein>
    <recommendedName>
        <fullName evidence="2">histidine kinase</fullName>
        <ecNumber evidence="2">2.7.13.3</ecNumber>
    </recommendedName>
</protein>
<evidence type="ECO:0000256" key="6">
    <source>
        <dbReference type="ARBA" id="ARBA00022777"/>
    </source>
</evidence>
<evidence type="ECO:0000256" key="11">
    <source>
        <dbReference type="SAM" id="SignalP"/>
    </source>
</evidence>
<feature type="signal peptide" evidence="11">
    <location>
        <begin position="1"/>
        <end position="22"/>
    </location>
</feature>
<dbReference type="PANTHER" id="PTHR24421:SF10">
    <property type="entry name" value="NITRATE_NITRITE SENSOR PROTEIN NARQ"/>
    <property type="match status" value="1"/>
</dbReference>
<dbReference type="GO" id="GO:0046983">
    <property type="term" value="F:protein dimerization activity"/>
    <property type="evidence" value="ECO:0007669"/>
    <property type="project" value="InterPro"/>
</dbReference>
<dbReference type="InterPro" id="IPR011712">
    <property type="entry name" value="Sig_transdc_His_kin_sub3_dim/P"/>
</dbReference>
<evidence type="ECO:0000256" key="3">
    <source>
        <dbReference type="ARBA" id="ARBA00022553"/>
    </source>
</evidence>
<keyword evidence="6 13" id="KW-0418">Kinase</keyword>
<keyword evidence="8" id="KW-0902">Two-component regulatory system</keyword>
<accession>A0A2S1LCS7</accession>
<dbReference type="Proteomes" id="UP000244527">
    <property type="component" value="Chromosome"/>
</dbReference>
<evidence type="ECO:0000256" key="5">
    <source>
        <dbReference type="ARBA" id="ARBA00022741"/>
    </source>
</evidence>
<keyword evidence="9" id="KW-0175">Coiled coil</keyword>
<dbReference type="Pfam" id="PF07730">
    <property type="entry name" value="HisKA_3"/>
    <property type="match status" value="1"/>
</dbReference>
<evidence type="ECO:0000256" key="8">
    <source>
        <dbReference type="ARBA" id="ARBA00023012"/>
    </source>
</evidence>
<keyword evidence="7" id="KW-0067">ATP-binding</keyword>
<dbReference type="OrthoDB" id="9760839at2"/>
<dbReference type="EC" id="2.7.13.3" evidence="2"/>
<dbReference type="GO" id="GO:0005524">
    <property type="term" value="F:ATP binding"/>
    <property type="evidence" value="ECO:0007669"/>
    <property type="project" value="UniProtKB-KW"/>
</dbReference>
<organism evidence="13 14">
    <name type="scientific">Flavobacterium faecale</name>
    <dbReference type="NCBI Taxonomy" id="1355330"/>
    <lineage>
        <taxon>Bacteria</taxon>
        <taxon>Pseudomonadati</taxon>
        <taxon>Bacteroidota</taxon>
        <taxon>Flavobacteriia</taxon>
        <taxon>Flavobacteriales</taxon>
        <taxon>Flavobacteriaceae</taxon>
        <taxon>Flavobacterium</taxon>
    </lineage>
</organism>
<evidence type="ECO:0000259" key="12">
    <source>
        <dbReference type="PROSITE" id="PS50109"/>
    </source>
</evidence>
<keyword evidence="10" id="KW-0812">Transmembrane</keyword>
<keyword evidence="14" id="KW-1185">Reference proteome</keyword>
<dbReference type="PANTHER" id="PTHR24421">
    <property type="entry name" value="NITRATE/NITRITE SENSOR PROTEIN NARX-RELATED"/>
    <property type="match status" value="1"/>
</dbReference>
<evidence type="ECO:0000256" key="1">
    <source>
        <dbReference type="ARBA" id="ARBA00000085"/>
    </source>
</evidence>
<evidence type="ECO:0000256" key="9">
    <source>
        <dbReference type="SAM" id="Coils"/>
    </source>
</evidence>
<dbReference type="InterPro" id="IPR011990">
    <property type="entry name" value="TPR-like_helical_dom_sf"/>
</dbReference>
<dbReference type="EMBL" id="CP020918">
    <property type="protein sequence ID" value="AWG21549.1"/>
    <property type="molecule type" value="Genomic_DNA"/>
</dbReference>
<feature type="domain" description="Histidine kinase" evidence="12">
    <location>
        <begin position="478"/>
        <end position="564"/>
    </location>
</feature>
<feature type="chain" id="PRO_5015713751" description="histidine kinase" evidence="11">
    <location>
        <begin position="23"/>
        <end position="565"/>
    </location>
</feature>
<evidence type="ECO:0000256" key="4">
    <source>
        <dbReference type="ARBA" id="ARBA00022679"/>
    </source>
</evidence>
<dbReference type="SUPFAM" id="SSF48452">
    <property type="entry name" value="TPR-like"/>
    <property type="match status" value="2"/>
</dbReference>
<dbReference type="CDD" id="cd16917">
    <property type="entry name" value="HATPase_UhpB-NarQ-NarX-like"/>
    <property type="match status" value="1"/>
</dbReference>
<comment type="catalytic activity">
    <reaction evidence="1">
        <text>ATP + protein L-histidine = ADP + protein N-phospho-L-histidine.</text>
        <dbReference type="EC" id="2.7.13.3"/>
    </reaction>
</comment>
<dbReference type="PROSITE" id="PS50109">
    <property type="entry name" value="HIS_KIN"/>
    <property type="match status" value="1"/>
</dbReference>
<dbReference type="RefSeq" id="WP_108740487.1">
    <property type="nucleotide sequence ID" value="NZ_CP020918.1"/>
</dbReference>
<dbReference type="GO" id="GO:0016020">
    <property type="term" value="C:membrane"/>
    <property type="evidence" value="ECO:0007669"/>
    <property type="project" value="InterPro"/>
</dbReference>
<evidence type="ECO:0000256" key="2">
    <source>
        <dbReference type="ARBA" id="ARBA00012438"/>
    </source>
</evidence>
<evidence type="ECO:0000256" key="10">
    <source>
        <dbReference type="SAM" id="Phobius"/>
    </source>
</evidence>
<evidence type="ECO:0000256" key="7">
    <source>
        <dbReference type="ARBA" id="ARBA00022840"/>
    </source>
</evidence>
<dbReference type="GO" id="GO:0000155">
    <property type="term" value="F:phosphorelay sensor kinase activity"/>
    <property type="evidence" value="ECO:0007669"/>
    <property type="project" value="InterPro"/>
</dbReference>
<feature type="coiled-coil region" evidence="9">
    <location>
        <begin position="279"/>
        <end position="306"/>
    </location>
</feature>
<evidence type="ECO:0000313" key="14">
    <source>
        <dbReference type="Proteomes" id="UP000244527"/>
    </source>
</evidence>
<sequence>MKAMRYFLLLLLFIFHSTNSTTYSQTTKPTKEHTLELVRQSTRLMLADKNEESLIMARKALEYSILINNNELIANSYNTIAANFDEITEFEKAFFYYKKGLFYAEKTNNDKLKNWLNNNIGNIYCFDKKEYSKGIAYYKKSLIYSAKAKDTTQLVFTKLNITWAYFDIGAFDKGLPYLQYINKYHPKFGNELTEVAINMLNGMYSSYVNDNAKAEAYFKKGIEVGQSGDEKSDLSFTHLEYSKFLSKNKEFEKAYQNLKIYNKLTTELNDEEKLKKANLVGINLQIDEYKREIDNIESKYKTKEQSLLDEQTKNKRLSVIIISTLLIFIILFYFFFQNNKLKQKNSIKDIQSTIQLNIINANINGQEFERKKIASFLHDNISALLSSADMHLSVLNAKSETKSEELIKTKSILRDAHDKIRDLSHELLPSLLARFGLYFALHDLCEKNSNSSIHFEYICIEENTKRYHEDFELKMYFIITELLNNIIKHSNATHAKLKLAEIENILYIHITDNGQGFDTKKFMIIEGFGLNQIRARIKNMHGKISINSAMDSGTSISIKAPITFK</sequence>
<dbReference type="SUPFAM" id="SSF55874">
    <property type="entry name" value="ATPase domain of HSP90 chaperone/DNA topoisomerase II/histidine kinase"/>
    <property type="match status" value="1"/>
</dbReference>
<name>A0A2S1LCS7_9FLAO</name>
<dbReference type="SMART" id="SM00387">
    <property type="entry name" value="HATPase_c"/>
    <property type="match status" value="1"/>
</dbReference>
<dbReference type="InterPro" id="IPR003594">
    <property type="entry name" value="HATPase_dom"/>
</dbReference>
<proteinExistence type="predicted"/>
<dbReference type="Gene3D" id="1.25.40.10">
    <property type="entry name" value="Tetratricopeptide repeat domain"/>
    <property type="match status" value="1"/>
</dbReference>
<keyword evidence="5" id="KW-0547">Nucleotide-binding</keyword>
<evidence type="ECO:0000313" key="13">
    <source>
        <dbReference type="EMBL" id="AWG21549.1"/>
    </source>
</evidence>
<keyword evidence="11" id="KW-0732">Signal</keyword>
<keyword evidence="4" id="KW-0808">Transferase</keyword>
<gene>
    <name evidence="13" type="ORF">FFWV33_08400</name>
</gene>
<dbReference type="AlphaFoldDB" id="A0A2S1LCS7"/>
<dbReference type="KEGG" id="ffa:FFWV33_08400"/>
<reference evidence="13 14" key="1">
    <citation type="submission" date="2017-04" db="EMBL/GenBank/DDBJ databases">
        <title>Compelte genome sequence of WV33.</title>
        <authorList>
            <person name="Lee P.C."/>
        </authorList>
    </citation>
    <scope>NUCLEOTIDE SEQUENCE [LARGE SCALE GENOMIC DNA]</scope>
    <source>
        <strain evidence="13 14">WV33</strain>
    </source>
</reference>
<keyword evidence="10" id="KW-0472">Membrane</keyword>
<keyword evidence="3" id="KW-0597">Phosphoprotein</keyword>
<dbReference type="InterPro" id="IPR005467">
    <property type="entry name" value="His_kinase_dom"/>
</dbReference>
<dbReference type="InterPro" id="IPR036890">
    <property type="entry name" value="HATPase_C_sf"/>
</dbReference>
<keyword evidence="10" id="KW-1133">Transmembrane helix</keyword>
<feature type="transmembrane region" description="Helical" evidence="10">
    <location>
        <begin position="317"/>
        <end position="336"/>
    </location>
</feature>
<dbReference type="InterPro" id="IPR050482">
    <property type="entry name" value="Sensor_HK_TwoCompSys"/>
</dbReference>
<dbReference type="Pfam" id="PF02518">
    <property type="entry name" value="HATPase_c"/>
    <property type="match status" value="1"/>
</dbReference>
<dbReference type="Gene3D" id="3.30.565.10">
    <property type="entry name" value="Histidine kinase-like ATPase, C-terminal domain"/>
    <property type="match status" value="1"/>
</dbReference>